<dbReference type="SMART" id="SM00563">
    <property type="entry name" value="PlsC"/>
    <property type="match status" value="1"/>
</dbReference>
<dbReference type="InterPro" id="IPR041728">
    <property type="entry name" value="GPAT/DHAPAT_LPLAT"/>
</dbReference>
<dbReference type="GO" id="GO:0019432">
    <property type="term" value="P:triglyceride biosynthetic process"/>
    <property type="evidence" value="ECO:0007669"/>
    <property type="project" value="TreeGrafter"/>
</dbReference>
<dbReference type="GO" id="GO:0008611">
    <property type="term" value="P:ether lipid biosynthetic process"/>
    <property type="evidence" value="ECO:0007669"/>
    <property type="project" value="TreeGrafter"/>
</dbReference>
<protein>
    <submittedName>
        <fullName evidence="8">DgyrCDS3746</fullName>
    </submittedName>
</protein>
<proteinExistence type="inferred from homology"/>
<dbReference type="PANTHER" id="PTHR12563:SF17">
    <property type="entry name" value="DIHYDROXYACETONE PHOSPHATE ACYLTRANSFERASE"/>
    <property type="match status" value="1"/>
</dbReference>
<dbReference type="GO" id="GO:0004366">
    <property type="term" value="F:glycerol-3-phosphate O-acyltransferase activity"/>
    <property type="evidence" value="ECO:0007669"/>
    <property type="project" value="TreeGrafter"/>
</dbReference>
<accession>A0A7I8VFE8</accession>
<reference evidence="8 9" key="1">
    <citation type="submission" date="2020-08" db="EMBL/GenBank/DDBJ databases">
        <authorList>
            <person name="Hejnol A."/>
        </authorList>
    </citation>
    <scope>NUCLEOTIDE SEQUENCE [LARGE SCALE GENOMIC DNA]</scope>
</reference>
<sequence>MSDNQSRNVWIKIDNPLGPNTLAKYKDIYEDVLDDRRLSSDLKFCLRNQENVPKFKYNTERSSSDIKEQVLKSDRVRYVIEHLISDKKSDKASVEKEAEEILAEMAHNFNMGSIRFFAFFMVKVFKALFRRVYVNADGIQMLRELIKEYPVLFIPTHRSYFDFLLISYICYEYEIPLPAIAAAMDFSNMKFFGWLLRQCGAFYIRRSFGTDKLYWAIFTEYVQSHIRNGDRPVEFFIEGTRSRTAKSYVPKVGMLSATLESYFKAEVSDIMLVPISISYEKILEESLYAFELLGIPKPKESTSGLFKARNVLNTDHGTVHFHIGTPISLRQWSVDGNLDRIVHSLEPRYINSLTDDENELSKKLAYHLVLEQQKMLVLSPWTLIATVLIQAKGGMVHIKELSKEVDWLKRQLFNLGAYVDWPANVQVENVIEHYANLHSNIVRVREDGIFEILSQNSVKRGKKLLQDEVFLNGATNVMLSSYRNQLMHVIVRVCLVSVVVNSCQSTSLKIVDMLEQYAFLERLLSREFIFISGKTKEDFNNAVIWLQHVGALHIEDEEGNIKFSLNKHIAFFSAVLEPFLISYWVLCQHLLSLPVDVHGRALAKKHKEIAIDAQQLGLKLLQDSVIKNHEILNLDMLSNGLHSLIDMGTMYKDKRVEENYVSPNHRLVSGIAKKLATLVETPSWTQIGNYTNKPITQSLSSKL</sequence>
<gene>
    <name evidence="8" type="ORF">DGYR_LOCUS3527</name>
</gene>
<dbReference type="Pfam" id="PF01553">
    <property type="entry name" value="Acyltransferase"/>
    <property type="match status" value="1"/>
</dbReference>
<organism evidence="8 9">
    <name type="scientific">Dimorphilus gyrociliatus</name>
    <dbReference type="NCBI Taxonomy" id="2664684"/>
    <lineage>
        <taxon>Eukaryota</taxon>
        <taxon>Metazoa</taxon>
        <taxon>Spiralia</taxon>
        <taxon>Lophotrochozoa</taxon>
        <taxon>Annelida</taxon>
        <taxon>Polychaeta</taxon>
        <taxon>Polychaeta incertae sedis</taxon>
        <taxon>Dinophilidae</taxon>
        <taxon>Dimorphilus</taxon>
    </lineage>
</organism>
<dbReference type="Pfam" id="PF19277">
    <property type="entry name" value="GPAT_C"/>
    <property type="match status" value="1"/>
</dbReference>
<evidence type="ECO:0000259" key="7">
    <source>
        <dbReference type="SMART" id="SM00563"/>
    </source>
</evidence>
<evidence type="ECO:0000256" key="6">
    <source>
        <dbReference type="PIRNR" id="PIRNR000437"/>
    </source>
</evidence>
<dbReference type="EMBL" id="CAJFCJ010000005">
    <property type="protein sequence ID" value="CAD5114702.1"/>
    <property type="molecule type" value="Genomic_DNA"/>
</dbReference>
<evidence type="ECO:0000256" key="4">
    <source>
        <dbReference type="ARBA" id="ARBA00023136"/>
    </source>
</evidence>
<dbReference type="GO" id="GO:0031966">
    <property type="term" value="C:mitochondrial membrane"/>
    <property type="evidence" value="ECO:0007669"/>
    <property type="project" value="TreeGrafter"/>
</dbReference>
<keyword evidence="4" id="KW-0472">Membrane</keyword>
<evidence type="ECO:0000256" key="3">
    <source>
        <dbReference type="ARBA" id="ARBA00022679"/>
    </source>
</evidence>
<dbReference type="OrthoDB" id="10255570at2759"/>
<dbReference type="GO" id="GO:0006631">
    <property type="term" value="P:fatty acid metabolic process"/>
    <property type="evidence" value="ECO:0007669"/>
    <property type="project" value="TreeGrafter"/>
</dbReference>
<dbReference type="PANTHER" id="PTHR12563">
    <property type="entry name" value="GLYCEROL-3-PHOSPHATE ACYLTRANSFERASE"/>
    <property type="match status" value="1"/>
</dbReference>
<dbReference type="Proteomes" id="UP000549394">
    <property type="component" value="Unassembled WGS sequence"/>
</dbReference>
<dbReference type="InterPro" id="IPR045520">
    <property type="entry name" value="GPAT/DHAPAT_C"/>
</dbReference>
<evidence type="ECO:0000256" key="2">
    <source>
        <dbReference type="ARBA" id="ARBA00007937"/>
    </source>
</evidence>
<comment type="caution">
    <text evidence="8">The sequence shown here is derived from an EMBL/GenBank/DDBJ whole genome shotgun (WGS) entry which is preliminary data.</text>
</comment>
<dbReference type="SUPFAM" id="SSF69593">
    <property type="entry name" value="Glycerol-3-phosphate (1)-acyltransferase"/>
    <property type="match status" value="1"/>
</dbReference>
<dbReference type="CDD" id="cd07993">
    <property type="entry name" value="LPLAT_DHAPAT-like"/>
    <property type="match status" value="1"/>
</dbReference>
<dbReference type="PIRSF" id="PIRSF000437">
    <property type="entry name" value="GPAT_DHAPAT"/>
    <property type="match status" value="1"/>
</dbReference>
<dbReference type="GO" id="GO:0005778">
    <property type="term" value="C:peroxisomal membrane"/>
    <property type="evidence" value="ECO:0007669"/>
    <property type="project" value="TreeGrafter"/>
</dbReference>
<dbReference type="InterPro" id="IPR022284">
    <property type="entry name" value="GPAT/DHAPAT"/>
</dbReference>
<dbReference type="GO" id="GO:0008654">
    <property type="term" value="P:phospholipid biosynthetic process"/>
    <property type="evidence" value="ECO:0007669"/>
    <property type="project" value="TreeGrafter"/>
</dbReference>
<feature type="domain" description="Phospholipid/glycerol acyltransferase" evidence="7">
    <location>
        <begin position="151"/>
        <end position="280"/>
    </location>
</feature>
<evidence type="ECO:0000256" key="1">
    <source>
        <dbReference type="ARBA" id="ARBA00004184"/>
    </source>
</evidence>
<dbReference type="InterPro" id="IPR002123">
    <property type="entry name" value="Plipid/glycerol_acylTrfase"/>
</dbReference>
<evidence type="ECO:0000313" key="8">
    <source>
        <dbReference type="EMBL" id="CAD5114702.1"/>
    </source>
</evidence>
<keyword evidence="5 6" id="KW-0012">Acyltransferase</keyword>
<dbReference type="AlphaFoldDB" id="A0A7I8VFE8"/>
<keyword evidence="3 6" id="KW-0808">Transferase</keyword>
<dbReference type="GO" id="GO:0012505">
    <property type="term" value="C:endomembrane system"/>
    <property type="evidence" value="ECO:0007669"/>
    <property type="project" value="UniProtKB-SubCell"/>
</dbReference>
<evidence type="ECO:0000313" key="9">
    <source>
        <dbReference type="Proteomes" id="UP000549394"/>
    </source>
</evidence>
<dbReference type="GO" id="GO:0016287">
    <property type="term" value="F:glycerone-phosphate O-acyltransferase activity"/>
    <property type="evidence" value="ECO:0007669"/>
    <property type="project" value="TreeGrafter"/>
</dbReference>
<evidence type="ECO:0000256" key="5">
    <source>
        <dbReference type="ARBA" id="ARBA00023315"/>
    </source>
</evidence>
<name>A0A7I8VFE8_9ANNE</name>
<comment type="similarity">
    <text evidence="2 6">Belongs to the GPAT/DAPAT family.</text>
</comment>
<comment type="subcellular location">
    <subcellularLocation>
        <location evidence="1">Endomembrane system</location>
        <topology evidence="1">Peripheral membrane protein</topology>
    </subcellularLocation>
</comment>
<keyword evidence="9" id="KW-1185">Reference proteome</keyword>